<evidence type="ECO:0000313" key="2">
    <source>
        <dbReference type="Proteomes" id="UP000796761"/>
    </source>
</evidence>
<reference evidence="1" key="1">
    <citation type="submission" date="2019-04" db="EMBL/GenBank/DDBJ databases">
        <title>Genome assembly of Zosterops borbonicus 15179.</title>
        <authorList>
            <person name="Leroy T."/>
            <person name="Anselmetti Y."/>
            <person name="Tilak M.-K."/>
            <person name="Nabholz B."/>
        </authorList>
    </citation>
    <scope>NUCLEOTIDE SEQUENCE</scope>
    <source>
        <strain evidence="1">HGM_15179</strain>
        <tissue evidence="1">Muscle</tissue>
    </source>
</reference>
<keyword evidence="2" id="KW-1185">Reference proteome</keyword>
<evidence type="ECO:0000313" key="1">
    <source>
        <dbReference type="EMBL" id="TRZ15044.1"/>
    </source>
</evidence>
<name>A0A8K1GAH9_9PASS</name>
<accession>A0A8K1GAH9</accession>
<dbReference type="AlphaFoldDB" id="A0A8K1GAH9"/>
<comment type="caution">
    <text evidence="1">The sequence shown here is derived from an EMBL/GenBank/DDBJ whole genome shotgun (WGS) entry which is preliminary data.</text>
</comment>
<dbReference type="EMBL" id="SWJQ01000386">
    <property type="protein sequence ID" value="TRZ15044.1"/>
    <property type="molecule type" value="Genomic_DNA"/>
</dbReference>
<dbReference type="PANTHER" id="PTHR33332">
    <property type="entry name" value="REVERSE TRANSCRIPTASE DOMAIN-CONTAINING PROTEIN"/>
    <property type="match status" value="1"/>
</dbReference>
<dbReference type="Proteomes" id="UP000796761">
    <property type="component" value="Unassembled WGS sequence"/>
</dbReference>
<organism evidence="1 2">
    <name type="scientific">Zosterops borbonicus</name>
    <dbReference type="NCBI Taxonomy" id="364589"/>
    <lineage>
        <taxon>Eukaryota</taxon>
        <taxon>Metazoa</taxon>
        <taxon>Chordata</taxon>
        <taxon>Craniata</taxon>
        <taxon>Vertebrata</taxon>
        <taxon>Euteleostomi</taxon>
        <taxon>Archelosauria</taxon>
        <taxon>Archosauria</taxon>
        <taxon>Dinosauria</taxon>
        <taxon>Saurischia</taxon>
        <taxon>Theropoda</taxon>
        <taxon>Coelurosauria</taxon>
        <taxon>Aves</taxon>
        <taxon>Neognathae</taxon>
        <taxon>Neoaves</taxon>
        <taxon>Telluraves</taxon>
        <taxon>Australaves</taxon>
        <taxon>Passeriformes</taxon>
        <taxon>Sylvioidea</taxon>
        <taxon>Zosteropidae</taxon>
        <taxon>Zosterops</taxon>
    </lineage>
</organism>
<protein>
    <submittedName>
        <fullName evidence="1">Uncharacterized protein</fullName>
    </submittedName>
</protein>
<gene>
    <name evidence="1" type="ORF">HGM15179_012065</name>
</gene>
<sequence>MGAQQKSCPTEEKNMRMLVNTRLNMSWQCVQLTKKISGILACIRNSVASRTRTVITSPYLALWRMHFQSCVQFWAPHSKKVIEVLELVQRRPKELVKALECKSCKEQQREVRLFSLEKRAFRRDIITLYNYLKRGCNQVGGSPFPQVTGSRTRENGFLFQHRWFRFDANWLVKNLCFFGVAGED</sequence>
<proteinExistence type="predicted"/>
<dbReference type="OrthoDB" id="276744at2759"/>